<sequence length="613" mass="62416">MLRLLGSLLFFWKGTKTGRRASPQPPSISHSCSAPPPPPPATAPKKNVHGPRRAGAAAAPAASFPYHSLTRGDRRGRGACPPPPTGVSASADSALDTATAGAGGADDTGLPAASTTAAAATAATSDAAAPATAGAGVGATAGTSAAAARARRARRRAHRAHGGGAAAAAAAGGGGGGGRAAAADRAAASAATSRPFSRCSAATRARSTASTDAADWPRGSCEWAPRRRPPPPAVGPSAVGASAVSSGSDSSSSSASDDDETVDSGGVGKAPVPLLPPVTVDAAGSNGGAGGRRAGAVGVGDRKGATDRGGGRPALSGGRWDGGLVVDAAARRVGGSGGGGGAVRHGQRGERRSRQVDHDGARNAEQLLHQQQLVIGADDALVHVVGERGGRGGLTRATAPLRHRAPTQFYWTRPRRGADDHKPTDVRRRAKPRWTRPGVSRTVDVSVGPGLQGGNGVQICTRRCAPRQIPRAWLHPRPWRRWGGGGHGPPAGALGCCGDASARSVSPMTAVGSGRRARRRRAGLLGPPWMALLTEQRVAQRCMKLVSVSRYARAIGCISELSSSFGSSRSFHGFRCGPRSDIQCIADRFRYCASHKNWIRNIRFSIINRPLSQ</sequence>
<dbReference type="EMBL" id="KV919370">
    <property type="protein sequence ID" value="OSX69876.1"/>
    <property type="molecule type" value="Genomic_DNA"/>
</dbReference>
<feature type="region of interest" description="Disordered" evidence="1">
    <location>
        <begin position="133"/>
        <end position="318"/>
    </location>
</feature>
<keyword evidence="2" id="KW-0732">Signal</keyword>
<feature type="region of interest" description="Disordered" evidence="1">
    <location>
        <begin position="16"/>
        <end position="91"/>
    </location>
</feature>
<accession>A0A1X6NN18</accession>
<gene>
    <name evidence="3" type="ORF">BU14_1044s0001</name>
</gene>
<dbReference type="Proteomes" id="UP000218209">
    <property type="component" value="Unassembled WGS sequence"/>
</dbReference>
<keyword evidence="4" id="KW-1185">Reference proteome</keyword>
<feature type="compositionally biased region" description="Low complexity" evidence="1">
    <location>
        <begin position="133"/>
        <end position="148"/>
    </location>
</feature>
<feature type="chain" id="PRO_5012168521" evidence="2">
    <location>
        <begin position="18"/>
        <end position="613"/>
    </location>
</feature>
<evidence type="ECO:0000256" key="2">
    <source>
        <dbReference type="SAM" id="SignalP"/>
    </source>
</evidence>
<feature type="compositionally biased region" description="Basic residues" evidence="1">
    <location>
        <begin position="149"/>
        <end position="161"/>
    </location>
</feature>
<feature type="region of interest" description="Disordered" evidence="1">
    <location>
        <begin position="331"/>
        <end position="356"/>
    </location>
</feature>
<feature type="compositionally biased region" description="Gly residues" evidence="1">
    <location>
        <begin position="334"/>
        <end position="343"/>
    </location>
</feature>
<evidence type="ECO:0000256" key="1">
    <source>
        <dbReference type="SAM" id="MobiDB-lite"/>
    </source>
</evidence>
<feature type="compositionally biased region" description="Basic and acidic residues" evidence="1">
    <location>
        <begin position="416"/>
        <end position="427"/>
    </location>
</feature>
<protein>
    <submittedName>
        <fullName evidence="3">Uncharacterized protein</fullName>
    </submittedName>
</protein>
<feature type="region of interest" description="Disordered" evidence="1">
    <location>
        <begin position="413"/>
        <end position="450"/>
    </location>
</feature>
<dbReference type="AlphaFoldDB" id="A0A1X6NN18"/>
<reference evidence="3 4" key="1">
    <citation type="submission" date="2017-03" db="EMBL/GenBank/DDBJ databases">
        <title>WGS assembly of Porphyra umbilicalis.</title>
        <authorList>
            <person name="Brawley S.H."/>
            <person name="Blouin N.A."/>
            <person name="Ficko-Blean E."/>
            <person name="Wheeler G.L."/>
            <person name="Lohr M."/>
            <person name="Goodson H.V."/>
            <person name="Jenkins J.W."/>
            <person name="Blaby-Haas C.E."/>
            <person name="Helliwell K.E."/>
            <person name="Chan C."/>
            <person name="Marriage T."/>
            <person name="Bhattacharya D."/>
            <person name="Klein A.S."/>
            <person name="Badis Y."/>
            <person name="Brodie J."/>
            <person name="Cao Y."/>
            <person name="Collen J."/>
            <person name="Dittami S.M."/>
            <person name="Gachon C.M."/>
            <person name="Green B.R."/>
            <person name="Karpowicz S."/>
            <person name="Kim J.W."/>
            <person name="Kudahl U."/>
            <person name="Lin S."/>
            <person name="Michel G."/>
            <person name="Mittag M."/>
            <person name="Olson B.J."/>
            <person name="Pangilinan J."/>
            <person name="Peng Y."/>
            <person name="Qiu H."/>
            <person name="Shu S."/>
            <person name="Singer J.T."/>
            <person name="Smith A.G."/>
            <person name="Sprecher B.N."/>
            <person name="Wagner V."/>
            <person name="Wang W."/>
            <person name="Wang Z.-Y."/>
            <person name="Yan J."/>
            <person name="Yarish C."/>
            <person name="Zoeuner-Riek S."/>
            <person name="Zhuang Y."/>
            <person name="Zou Y."/>
            <person name="Lindquist E.A."/>
            <person name="Grimwood J."/>
            <person name="Barry K."/>
            <person name="Rokhsar D.S."/>
            <person name="Schmutz J."/>
            <person name="Stiller J.W."/>
            <person name="Grossman A.R."/>
            <person name="Prochnik S.E."/>
        </authorList>
    </citation>
    <scope>NUCLEOTIDE SEQUENCE [LARGE SCALE GENOMIC DNA]</scope>
    <source>
        <strain evidence="3">4086291</strain>
    </source>
</reference>
<name>A0A1X6NN18_PORUM</name>
<feature type="compositionally biased region" description="Low complexity" evidence="1">
    <location>
        <begin position="180"/>
        <end position="214"/>
    </location>
</feature>
<evidence type="ECO:0000313" key="3">
    <source>
        <dbReference type="EMBL" id="OSX69876.1"/>
    </source>
</evidence>
<feature type="signal peptide" evidence="2">
    <location>
        <begin position="1"/>
        <end position="17"/>
    </location>
</feature>
<feature type="compositionally biased region" description="Basic and acidic residues" evidence="1">
    <location>
        <begin position="347"/>
        <end position="356"/>
    </location>
</feature>
<proteinExistence type="predicted"/>
<feature type="compositionally biased region" description="Low complexity" evidence="1">
    <location>
        <begin position="235"/>
        <end position="255"/>
    </location>
</feature>
<organism evidence="3 4">
    <name type="scientific">Porphyra umbilicalis</name>
    <name type="common">Purple laver</name>
    <name type="synonym">Red alga</name>
    <dbReference type="NCBI Taxonomy" id="2786"/>
    <lineage>
        <taxon>Eukaryota</taxon>
        <taxon>Rhodophyta</taxon>
        <taxon>Bangiophyceae</taxon>
        <taxon>Bangiales</taxon>
        <taxon>Bangiaceae</taxon>
        <taxon>Porphyra</taxon>
    </lineage>
</organism>
<feature type="compositionally biased region" description="Low complexity" evidence="1">
    <location>
        <begin position="53"/>
        <end position="62"/>
    </location>
</feature>
<evidence type="ECO:0000313" key="4">
    <source>
        <dbReference type="Proteomes" id="UP000218209"/>
    </source>
</evidence>
<feature type="compositionally biased region" description="Basic and acidic residues" evidence="1">
    <location>
        <begin position="300"/>
        <end position="310"/>
    </location>
</feature>